<feature type="domain" description="ACB" evidence="4">
    <location>
        <begin position="269"/>
        <end position="345"/>
    </location>
</feature>
<accession>A0A9D5CJY5</accession>
<sequence>MDFIYELLLTALFSVPSRLPRGQDLSAIDGDEPEDERVPPNGMGSRRSSERGDGGVDFEGSEECQEKREGLGMSLVVKLGLWRRLVIRIGSEGWDGSGVEKGGERRGGLEMEVSGKGMSEGVDREVGDRGAQCGLKKPEVEKEVVESERYFAALGQEDESLRTGEVGVDEVARQSEKQMEIKEQSEFRSDKHAEMAMPEEMELEKVYEEERSALDEVGPERLDQPFEGDKEQEKGHECQIGEEVRVEINQVGSLLDDEDEWEGIERSELLERFGEANAYIGSGNGTDAISKLSSDMQMQLYGLHKVATEGPCFEPQPLALKISARSKWHAWQRLGSMNWRWQWKNIWSFFLSRFLNGQEKNHIDSKQDGSKDFEVAEMPVVEPLTKVHLLPYQLSETRSKQEEKTWTEGDAVVDPKVIEPGI</sequence>
<reference evidence="5" key="2">
    <citation type="journal article" date="2022" name="Hortic Res">
        <title>The genome of Dioscorea zingiberensis sheds light on the biosynthesis, origin and evolution of the medicinally important diosgenin saponins.</title>
        <authorList>
            <person name="Li Y."/>
            <person name="Tan C."/>
            <person name="Li Z."/>
            <person name="Guo J."/>
            <person name="Li S."/>
            <person name="Chen X."/>
            <person name="Wang C."/>
            <person name="Dai X."/>
            <person name="Yang H."/>
            <person name="Song W."/>
            <person name="Hou L."/>
            <person name="Xu J."/>
            <person name="Tong Z."/>
            <person name="Xu A."/>
            <person name="Yuan X."/>
            <person name="Wang W."/>
            <person name="Yang Q."/>
            <person name="Chen L."/>
            <person name="Sun Z."/>
            <person name="Wang K."/>
            <person name="Pan B."/>
            <person name="Chen J."/>
            <person name="Bao Y."/>
            <person name="Liu F."/>
            <person name="Qi X."/>
            <person name="Gang D.R."/>
            <person name="Wen J."/>
            <person name="Li J."/>
        </authorList>
    </citation>
    <scope>NUCLEOTIDE SEQUENCE</scope>
    <source>
        <strain evidence="5">Dzin_1.0</strain>
    </source>
</reference>
<proteinExistence type="inferred from homology"/>
<feature type="region of interest" description="Disordered" evidence="3">
    <location>
        <begin position="20"/>
        <end position="65"/>
    </location>
</feature>
<dbReference type="GO" id="GO:0006631">
    <property type="term" value="P:fatty acid metabolic process"/>
    <property type="evidence" value="ECO:0007669"/>
    <property type="project" value="TreeGrafter"/>
</dbReference>
<evidence type="ECO:0000256" key="3">
    <source>
        <dbReference type="SAM" id="MobiDB-lite"/>
    </source>
</evidence>
<organism evidence="5 6">
    <name type="scientific">Dioscorea zingiberensis</name>
    <dbReference type="NCBI Taxonomy" id="325984"/>
    <lineage>
        <taxon>Eukaryota</taxon>
        <taxon>Viridiplantae</taxon>
        <taxon>Streptophyta</taxon>
        <taxon>Embryophyta</taxon>
        <taxon>Tracheophyta</taxon>
        <taxon>Spermatophyta</taxon>
        <taxon>Magnoliopsida</taxon>
        <taxon>Liliopsida</taxon>
        <taxon>Dioscoreales</taxon>
        <taxon>Dioscoreaceae</taxon>
        <taxon>Dioscorea</taxon>
    </lineage>
</organism>
<evidence type="ECO:0000313" key="6">
    <source>
        <dbReference type="Proteomes" id="UP001085076"/>
    </source>
</evidence>
<dbReference type="EMBL" id="JAGGNH010000004">
    <property type="protein sequence ID" value="KAJ0974289.1"/>
    <property type="molecule type" value="Genomic_DNA"/>
</dbReference>
<dbReference type="PROSITE" id="PS51228">
    <property type="entry name" value="ACB_2"/>
    <property type="match status" value="1"/>
</dbReference>
<evidence type="ECO:0000256" key="2">
    <source>
        <dbReference type="ARBA" id="ARBA00023121"/>
    </source>
</evidence>
<keyword evidence="2" id="KW-0446">Lipid-binding</keyword>
<dbReference type="SUPFAM" id="SSF47027">
    <property type="entry name" value="Acyl-CoA binding protein"/>
    <property type="match status" value="1"/>
</dbReference>
<dbReference type="InterPro" id="IPR035984">
    <property type="entry name" value="Acyl-CoA-binding_sf"/>
</dbReference>
<gene>
    <name evidence="5" type="ORF">J5N97_016254</name>
</gene>
<dbReference type="InterPro" id="IPR014352">
    <property type="entry name" value="FERM/acyl-CoA-bd_prot_sf"/>
</dbReference>
<protein>
    <recommendedName>
        <fullName evidence="4">ACB domain-containing protein</fullName>
    </recommendedName>
</protein>
<dbReference type="InterPro" id="IPR000582">
    <property type="entry name" value="Acyl-CoA-binding_protein"/>
</dbReference>
<evidence type="ECO:0000259" key="4">
    <source>
        <dbReference type="PROSITE" id="PS51228"/>
    </source>
</evidence>
<dbReference type="Pfam" id="PF00887">
    <property type="entry name" value="ACBP"/>
    <property type="match status" value="1"/>
</dbReference>
<dbReference type="OrthoDB" id="71307at2759"/>
<dbReference type="PANTHER" id="PTHR23310:SF105">
    <property type="entry name" value="ACYL-COA-BINDING DOMAIN-CONTAINING PROTEIN 5"/>
    <property type="match status" value="1"/>
</dbReference>
<evidence type="ECO:0000256" key="1">
    <source>
        <dbReference type="ARBA" id="ARBA00005567"/>
    </source>
</evidence>
<dbReference type="GO" id="GO:0000062">
    <property type="term" value="F:fatty-acyl-CoA binding"/>
    <property type="evidence" value="ECO:0007669"/>
    <property type="project" value="InterPro"/>
</dbReference>
<dbReference type="Gene3D" id="1.20.80.10">
    <property type="match status" value="1"/>
</dbReference>
<keyword evidence="6" id="KW-1185">Reference proteome</keyword>
<comment type="caution">
    <text evidence="5">The sequence shown here is derived from an EMBL/GenBank/DDBJ whole genome shotgun (WGS) entry which is preliminary data.</text>
</comment>
<evidence type="ECO:0000313" key="5">
    <source>
        <dbReference type="EMBL" id="KAJ0974289.1"/>
    </source>
</evidence>
<dbReference type="Proteomes" id="UP001085076">
    <property type="component" value="Miscellaneous, Linkage group lg04"/>
</dbReference>
<name>A0A9D5CJY5_9LILI</name>
<comment type="similarity">
    <text evidence="1">Belongs to the ACBP family.</text>
</comment>
<dbReference type="AlphaFoldDB" id="A0A9D5CJY5"/>
<dbReference type="PANTHER" id="PTHR23310">
    <property type="entry name" value="ACYL-COA-BINDING PROTEIN, ACBP"/>
    <property type="match status" value="1"/>
</dbReference>
<reference evidence="5" key="1">
    <citation type="submission" date="2021-03" db="EMBL/GenBank/DDBJ databases">
        <authorList>
            <person name="Li Z."/>
            <person name="Yang C."/>
        </authorList>
    </citation>
    <scope>NUCLEOTIDE SEQUENCE</scope>
    <source>
        <strain evidence="5">Dzin_1.0</strain>
        <tissue evidence="5">Leaf</tissue>
    </source>
</reference>